<feature type="domain" description="Thioredoxin" evidence="5">
    <location>
        <begin position="1"/>
        <end position="112"/>
    </location>
</feature>
<dbReference type="InterPro" id="IPR005746">
    <property type="entry name" value="Thioredoxin"/>
</dbReference>
<dbReference type="PROSITE" id="PS00194">
    <property type="entry name" value="THIOREDOXIN_1"/>
    <property type="match status" value="1"/>
</dbReference>
<evidence type="ECO:0000259" key="5">
    <source>
        <dbReference type="PROSITE" id="PS51352"/>
    </source>
</evidence>
<protein>
    <recommendedName>
        <fullName evidence="2">Thioredoxin</fullName>
    </recommendedName>
</protein>
<feature type="site" description="Deprotonates C-terminal active site Cys" evidence="3">
    <location>
        <position position="33"/>
    </location>
</feature>
<proteinExistence type="inferred from homology"/>
<evidence type="ECO:0000256" key="4">
    <source>
        <dbReference type="PIRSR" id="PIRSR000077-4"/>
    </source>
</evidence>
<dbReference type="FunFam" id="3.40.30.10:FF:000245">
    <property type="entry name" value="Thioredoxin"/>
    <property type="match status" value="1"/>
</dbReference>
<keyword evidence="1 4" id="KW-1015">Disulfide bond</keyword>
<evidence type="ECO:0000256" key="1">
    <source>
        <dbReference type="ARBA" id="ARBA00023157"/>
    </source>
</evidence>
<evidence type="ECO:0000256" key="3">
    <source>
        <dbReference type="PIRSR" id="PIRSR000077-1"/>
    </source>
</evidence>
<organism evidence="6">
    <name type="scientific">Pseudictyota dubia</name>
    <dbReference type="NCBI Taxonomy" id="2749911"/>
    <lineage>
        <taxon>Eukaryota</taxon>
        <taxon>Sar</taxon>
        <taxon>Stramenopiles</taxon>
        <taxon>Ochrophyta</taxon>
        <taxon>Bacillariophyta</taxon>
        <taxon>Mediophyceae</taxon>
        <taxon>Biddulphiophycidae</taxon>
        <taxon>Eupodiscales</taxon>
        <taxon>Odontellaceae</taxon>
        <taxon>Pseudictyota</taxon>
    </lineage>
</organism>
<dbReference type="CDD" id="cd02947">
    <property type="entry name" value="TRX_family"/>
    <property type="match status" value="1"/>
</dbReference>
<dbReference type="InterPro" id="IPR017937">
    <property type="entry name" value="Thioredoxin_CS"/>
</dbReference>
<gene>
    <name evidence="6" type="ORF">TDUB1175_LOCUS19226</name>
</gene>
<feature type="site" description="Contributes to redox potential value" evidence="3">
    <location>
        <position position="40"/>
    </location>
</feature>
<keyword evidence="4" id="KW-0676">Redox-active center</keyword>
<reference evidence="6" key="1">
    <citation type="submission" date="2021-01" db="EMBL/GenBank/DDBJ databases">
        <authorList>
            <person name="Corre E."/>
            <person name="Pelletier E."/>
            <person name="Niang G."/>
            <person name="Scheremetjew M."/>
            <person name="Finn R."/>
            <person name="Kale V."/>
            <person name="Holt S."/>
            <person name="Cochrane G."/>
            <person name="Meng A."/>
            <person name="Brown T."/>
            <person name="Cohen L."/>
        </authorList>
    </citation>
    <scope>NUCLEOTIDE SEQUENCE</scope>
    <source>
        <strain evidence="6">CCMP147</strain>
    </source>
</reference>
<feature type="site" description="Contributes to redox potential value" evidence="3">
    <location>
        <position position="41"/>
    </location>
</feature>
<feature type="active site" description="Nucleophile" evidence="3">
    <location>
        <position position="42"/>
    </location>
</feature>
<evidence type="ECO:0000313" key="6">
    <source>
        <dbReference type="EMBL" id="CAD8320810.1"/>
    </source>
</evidence>
<evidence type="ECO:0000256" key="2">
    <source>
        <dbReference type="PIRNR" id="PIRNR000077"/>
    </source>
</evidence>
<dbReference type="EMBL" id="HBED01038146">
    <property type="protein sequence ID" value="CAD8320810.1"/>
    <property type="molecule type" value="Transcribed_RNA"/>
</dbReference>
<dbReference type="InterPro" id="IPR036249">
    <property type="entry name" value="Thioredoxin-like_sf"/>
</dbReference>
<feature type="active site" description="Nucleophile" evidence="3">
    <location>
        <position position="39"/>
    </location>
</feature>
<comment type="similarity">
    <text evidence="2">Belongs to the thioredoxin family.</text>
</comment>
<dbReference type="GO" id="GO:0015035">
    <property type="term" value="F:protein-disulfide reductase activity"/>
    <property type="evidence" value="ECO:0007669"/>
    <property type="project" value="InterPro"/>
</dbReference>
<name>A0A7R9WE45_9STRA</name>
<feature type="disulfide bond" description="Redox-active" evidence="4">
    <location>
        <begin position="39"/>
        <end position="42"/>
    </location>
</feature>
<dbReference type="PROSITE" id="PS51352">
    <property type="entry name" value="THIOREDOXIN_2"/>
    <property type="match status" value="1"/>
</dbReference>
<dbReference type="InterPro" id="IPR013766">
    <property type="entry name" value="Thioredoxin_domain"/>
</dbReference>
<dbReference type="PRINTS" id="PR00421">
    <property type="entry name" value="THIOREDOXIN"/>
</dbReference>
<dbReference type="AlphaFoldDB" id="A0A7R9WE45"/>
<dbReference type="PANTHER" id="PTHR46115">
    <property type="entry name" value="THIOREDOXIN-LIKE PROTEIN 1"/>
    <property type="match status" value="1"/>
</dbReference>
<accession>A0A7R9WE45</accession>
<dbReference type="SUPFAM" id="SSF52833">
    <property type="entry name" value="Thioredoxin-like"/>
    <property type="match status" value="1"/>
</dbReference>
<dbReference type="PIRSF" id="PIRSF000077">
    <property type="entry name" value="Thioredoxin"/>
    <property type="match status" value="1"/>
</dbReference>
<sequence length="112" mass="12312">MAAADEGNVIHISSKEEFDKQVAAAADKLVVVDFYATWCGPCKRIKPKYIEYSKEHTHVVFLSVDVDEATDVSDAFSISAMPTFLFLRGGKKVDEFLGGNAEKLLEKIIANA</sequence>
<dbReference type="Gene3D" id="3.40.30.10">
    <property type="entry name" value="Glutaredoxin"/>
    <property type="match status" value="1"/>
</dbReference>
<dbReference type="Pfam" id="PF00085">
    <property type="entry name" value="Thioredoxin"/>
    <property type="match status" value="1"/>
</dbReference>